<dbReference type="AlphaFoldDB" id="G0WHU5"/>
<dbReference type="HOGENOM" id="CLU_700371_0_0_1"/>
<dbReference type="RefSeq" id="XP_003672599.1">
    <property type="nucleotide sequence ID" value="XM_003672551.1"/>
</dbReference>
<protein>
    <recommendedName>
        <fullName evidence="5">Flo11 domain-containing protein</fullName>
    </recommendedName>
</protein>
<dbReference type="KEGG" id="ndi:NDAI_0K01650"/>
<keyword evidence="2" id="KW-0732">Signal</keyword>
<dbReference type="eggNOG" id="ENOG502S1C8">
    <property type="taxonomic scope" value="Eukaryota"/>
</dbReference>
<sequence>MKFSSITLLAISCFAEIVLSKEANKEPATQDATTTTTTTDDSPDNKKVPVSLNLANKKESILVLKDLAGTNNVAIDPNSRYLVSDITAVEGDERNGAAFARHDFRCFKWKQYQIVRSGHWWTEWTPGSCCTFNKDRHDKRVPITVDYDYDWKVEKGSPVRWENIEGLLDSYVVKESRGSRTIQCDVPRRDVAQGWKQQLMFWGDVQEQTCTMCNNNYKQCGPWSKYYRVDAPIRDALHITCSVGKDKVKCDYNKDKDRHHEDPDHHDDHEDHDRNDRDRNDRDRNDRDRNDRDRNDRDRNDRNDRNDRDRNDRNDRDRNDRNDRDRNDRNDRNDRDRNDRDRNDRDRNDRDRNDRDRNDRNDRDRNDRDRNDRDRNDRDRNDGNDRNDRHEKHQ</sequence>
<dbReference type="STRING" id="1071378.G0WHU5"/>
<evidence type="ECO:0000256" key="2">
    <source>
        <dbReference type="SAM" id="SignalP"/>
    </source>
</evidence>
<reference evidence="3 4" key="1">
    <citation type="journal article" date="2011" name="Proc. Natl. Acad. Sci. U.S.A.">
        <title>Evolutionary erosion of yeast sex chromosomes by mating-type switching accidents.</title>
        <authorList>
            <person name="Gordon J.L."/>
            <person name="Armisen D."/>
            <person name="Proux-Wera E."/>
            <person name="Oheigeartaigh S.S."/>
            <person name="Byrne K.P."/>
            <person name="Wolfe K.H."/>
        </authorList>
    </citation>
    <scope>NUCLEOTIDE SEQUENCE [LARGE SCALE GENOMIC DNA]</scope>
    <source>
        <strain evidence="4">ATCC 10597 / BCRC 20456 / CBS 421 / NBRC 0211 / NRRL Y-12639</strain>
    </source>
</reference>
<feature type="chain" id="PRO_5003411268" description="Flo11 domain-containing protein" evidence="2">
    <location>
        <begin position="21"/>
        <end position="394"/>
    </location>
</feature>
<feature type="region of interest" description="Disordered" evidence="1">
    <location>
        <begin position="25"/>
        <end position="49"/>
    </location>
</feature>
<evidence type="ECO:0008006" key="5">
    <source>
        <dbReference type="Google" id="ProtNLM"/>
    </source>
</evidence>
<feature type="signal peptide" evidence="2">
    <location>
        <begin position="1"/>
        <end position="20"/>
    </location>
</feature>
<dbReference type="EMBL" id="HE580277">
    <property type="protein sequence ID" value="CCD27356.1"/>
    <property type="molecule type" value="Genomic_DNA"/>
</dbReference>
<feature type="region of interest" description="Disordered" evidence="1">
    <location>
        <begin position="256"/>
        <end position="394"/>
    </location>
</feature>
<organism evidence="3 4">
    <name type="scientific">Naumovozyma dairenensis (strain ATCC 10597 / BCRC 20456 / CBS 421 / NBRC 0211 / NRRL Y-12639)</name>
    <name type="common">Saccharomyces dairenensis</name>
    <dbReference type="NCBI Taxonomy" id="1071378"/>
    <lineage>
        <taxon>Eukaryota</taxon>
        <taxon>Fungi</taxon>
        <taxon>Dikarya</taxon>
        <taxon>Ascomycota</taxon>
        <taxon>Saccharomycotina</taxon>
        <taxon>Saccharomycetes</taxon>
        <taxon>Saccharomycetales</taxon>
        <taxon>Saccharomycetaceae</taxon>
        <taxon>Naumovozyma</taxon>
    </lineage>
</organism>
<proteinExistence type="predicted"/>
<accession>G0WHU5</accession>
<gene>
    <name evidence="3" type="primary">NDAI0K01650</name>
    <name evidence="3" type="ordered locus">NDAI_0K01650</name>
</gene>
<feature type="compositionally biased region" description="Low complexity" evidence="1">
    <location>
        <begin position="29"/>
        <end position="40"/>
    </location>
</feature>
<keyword evidence="4" id="KW-1185">Reference proteome</keyword>
<dbReference type="Proteomes" id="UP000000689">
    <property type="component" value="Chromosome 11"/>
</dbReference>
<evidence type="ECO:0000256" key="1">
    <source>
        <dbReference type="SAM" id="MobiDB-lite"/>
    </source>
</evidence>
<dbReference type="GeneID" id="11497722"/>
<evidence type="ECO:0000313" key="3">
    <source>
        <dbReference type="EMBL" id="CCD27356.1"/>
    </source>
</evidence>
<dbReference type="OrthoDB" id="4070379at2759"/>
<name>G0WHU5_NAUDC</name>
<evidence type="ECO:0000313" key="4">
    <source>
        <dbReference type="Proteomes" id="UP000000689"/>
    </source>
</evidence>